<accession>A0AAU9Q8B6</accession>
<organism evidence="1 2">
    <name type="scientific">Vibrio owensii</name>
    <dbReference type="NCBI Taxonomy" id="696485"/>
    <lineage>
        <taxon>Bacteria</taxon>
        <taxon>Pseudomonadati</taxon>
        <taxon>Pseudomonadota</taxon>
        <taxon>Gammaproteobacteria</taxon>
        <taxon>Vibrionales</taxon>
        <taxon>Vibrionaceae</taxon>
        <taxon>Vibrio</taxon>
    </lineage>
</organism>
<gene>
    <name evidence="1" type="ORF">THF1D04_30018</name>
</gene>
<protein>
    <submittedName>
        <fullName evidence="1">Uncharacterized protein</fullName>
    </submittedName>
</protein>
<evidence type="ECO:0000313" key="1">
    <source>
        <dbReference type="EMBL" id="CAH1530826.1"/>
    </source>
</evidence>
<dbReference type="EMBL" id="CAKMTQ010000023">
    <property type="protein sequence ID" value="CAH1530826.1"/>
    <property type="molecule type" value="Genomic_DNA"/>
</dbReference>
<dbReference type="Proteomes" id="UP001295420">
    <property type="component" value="Unassembled WGS sequence"/>
</dbReference>
<reference evidence="1" key="1">
    <citation type="submission" date="2022-01" db="EMBL/GenBank/DDBJ databases">
        <authorList>
            <person name="Lagorce A."/>
        </authorList>
    </citation>
    <scope>NUCLEOTIDE SEQUENCE</scope>
    <source>
        <strain evidence="1">Th15_F1_D04</strain>
    </source>
</reference>
<proteinExistence type="predicted"/>
<comment type="caution">
    <text evidence="1">The sequence shown here is derived from an EMBL/GenBank/DDBJ whole genome shotgun (WGS) entry which is preliminary data.</text>
</comment>
<name>A0AAU9Q8B6_9VIBR</name>
<dbReference type="AlphaFoldDB" id="A0AAU9Q8B6"/>
<sequence>MIPLHFYFKCMNALLFMKIRGKGFLSFLMFLSYLIDSVFLKKFLIIFLYPKCNIGFLKYSTI</sequence>
<evidence type="ECO:0000313" key="2">
    <source>
        <dbReference type="Proteomes" id="UP001295420"/>
    </source>
</evidence>